<name>A0ABU6BPW7_9PSED</name>
<gene>
    <name evidence="1" type="ORF">LLW09_05215</name>
</gene>
<reference evidence="1 2" key="1">
    <citation type="journal article" date="2023" name="Int J Dairy Technol">
        <title>Genome based analysis of Pseudomonas paracarnis RQ057, a strain responsible for blue discoloration spoilage in processed cheese.</title>
        <authorList>
            <person name="Rodrigues Rd.S."/>
            <person name="Machado S.G."/>
            <person name="de Carvalho A.F."/>
            <person name="Nero L.A."/>
        </authorList>
    </citation>
    <scope>NUCLEOTIDE SEQUENCE [LARGE SCALE GENOMIC DNA]</scope>
    <source>
        <strain evidence="1 2">RQ057</strain>
    </source>
</reference>
<dbReference type="RefSeq" id="WP_324835663.1">
    <property type="nucleotide sequence ID" value="NZ_JAJGWQ010000002.1"/>
</dbReference>
<evidence type="ECO:0000313" key="1">
    <source>
        <dbReference type="EMBL" id="MEB3781962.1"/>
    </source>
</evidence>
<sequence>MEVKINPTGRLLDILVNVRAMPDALSARKVWAAAFDCEPSDTGAILGSLADLIKLLAEAKEATQKFVPGDLTIFLAPFPKIEAMLSRVHLDNSWQPSRAHLDDKTMSGLEFGDYMLTQFYGKNSLSGELVHDFITQLNELLQQCLSSDLPLELKKIFVKNLEALRHALMAYKISGANGLVDELDRTAGSLFRYRDEIQAGSSEAQTKEFTTKVFDIISKLNDSVQIVQNAAYLVGPATGGIAMLLHQINP</sequence>
<dbReference type="Proteomes" id="UP001336015">
    <property type="component" value="Unassembled WGS sequence"/>
</dbReference>
<organism evidence="1 2">
    <name type="scientific">Pseudomonas paracarnis</name>
    <dbReference type="NCBI Taxonomy" id="2750625"/>
    <lineage>
        <taxon>Bacteria</taxon>
        <taxon>Pseudomonadati</taxon>
        <taxon>Pseudomonadota</taxon>
        <taxon>Gammaproteobacteria</taxon>
        <taxon>Pseudomonadales</taxon>
        <taxon>Pseudomonadaceae</taxon>
        <taxon>Pseudomonas</taxon>
    </lineage>
</organism>
<accession>A0ABU6BPW7</accession>
<protein>
    <submittedName>
        <fullName evidence="1">Uncharacterized protein</fullName>
    </submittedName>
</protein>
<dbReference type="EMBL" id="JAJGWQ010000002">
    <property type="protein sequence ID" value="MEB3781962.1"/>
    <property type="molecule type" value="Genomic_DNA"/>
</dbReference>
<proteinExistence type="predicted"/>
<comment type="caution">
    <text evidence="1">The sequence shown here is derived from an EMBL/GenBank/DDBJ whole genome shotgun (WGS) entry which is preliminary data.</text>
</comment>
<evidence type="ECO:0000313" key="2">
    <source>
        <dbReference type="Proteomes" id="UP001336015"/>
    </source>
</evidence>
<keyword evidence="2" id="KW-1185">Reference proteome</keyword>